<evidence type="ECO:0000313" key="2">
    <source>
        <dbReference type="Proteomes" id="UP000799424"/>
    </source>
</evidence>
<gene>
    <name evidence="1" type="ORF">CC86DRAFT_410864</name>
</gene>
<evidence type="ECO:0000313" key="1">
    <source>
        <dbReference type="EMBL" id="KAF2821782.1"/>
    </source>
</evidence>
<name>A0A6A6ZL06_9PLEO</name>
<reference evidence="1" key="1">
    <citation type="journal article" date="2020" name="Stud. Mycol.">
        <title>101 Dothideomycetes genomes: a test case for predicting lifestyles and emergence of pathogens.</title>
        <authorList>
            <person name="Haridas S."/>
            <person name="Albert R."/>
            <person name="Binder M."/>
            <person name="Bloem J."/>
            <person name="Labutti K."/>
            <person name="Salamov A."/>
            <person name="Andreopoulos B."/>
            <person name="Baker S."/>
            <person name="Barry K."/>
            <person name="Bills G."/>
            <person name="Bluhm B."/>
            <person name="Cannon C."/>
            <person name="Castanera R."/>
            <person name="Culley D."/>
            <person name="Daum C."/>
            <person name="Ezra D."/>
            <person name="Gonzalez J."/>
            <person name="Henrissat B."/>
            <person name="Kuo A."/>
            <person name="Liang C."/>
            <person name="Lipzen A."/>
            <person name="Lutzoni F."/>
            <person name="Magnuson J."/>
            <person name="Mondo S."/>
            <person name="Nolan M."/>
            <person name="Ohm R."/>
            <person name="Pangilinan J."/>
            <person name="Park H.-J."/>
            <person name="Ramirez L."/>
            <person name="Alfaro M."/>
            <person name="Sun H."/>
            <person name="Tritt A."/>
            <person name="Yoshinaga Y."/>
            <person name="Zwiers L.-H."/>
            <person name="Turgeon B."/>
            <person name="Goodwin S."/>
            <person name="Spatafora J."/>
            <person name="Crous P."/>
            <person name="Grigoriev I."/>
        </authorList>
    </citation>
    <scope>NUCLEOTIDE SEQUENCE</scope>
    <source>
        <strain evidence="1">CBS 113818</strain>
    </source>
</reference>
<proteinExistence type="predicted"/>
<dbReference type="EMBL" id="MU006236">
    <property type="protein sequence ID" value="KAF2821782.1"/>
    <property type="molecule type" value="Genomic_DNA"/>
</dbReference>
<dbReference type="AlphaFoldDB" id="A0A6A6ZL06"/>
<dbReference type="Proteomes" id="UP000799424">
    <property type="component" value="Unassembled WGS sequence"/>
</dbReference>
<accession>A0A6A6ZL06</accession>
<dbReference type="SUPFAM" id="SSF52047">
    <property type="entry name" value="RNI-like"/>
    <property type="match status" value="1"/>
</dbReference>
<keyword evidence="2" id="KW-1185">Reference proteome</keyword>
<sequence>MKISAPLRTQFARIIDTVDIPAARKRKWRSALSDGRNAQASCGLLLALVPRLEILSLTTIAYHTSTALTDLFGTSPRADLLSVLESLWDFPQIKLLPSLAGLKHLRLMGFTPLVGACHLSNLETVEICCLSEVPTVYPFFFAATQAFPQVSTLRVGCCYFQPDRIPGRWIEALNSVIGCFPNIKHLSLADPARSSFVYPHTPPWSNPYQVLKLYLSQVVSVLQSKCPVLVSLELADRPWLGDGKGVTMRGFGMMEKLIIPVVVFQMLIGKDGHAGRFPPSLRFFKVTDTLASGVVVGNNVKPGCKELPRLETFVVE</sequence>
<evidence type="ECO:0008006" key="3">
    <source>
        <dbReference type="Google" id="ProtNLM"/>
    </source>
</evidence>
<organism evidence="1 2">
    <name type="scientific">Ophiobolus disseminans</name>
    <dbReference type="NCBI Taxonomy" id="1469910"/>
    <lineage>
        <taxon>Eukaryota</taxon>
        <taxon>Fungi</taxon>
        <taxon>Dikarya</taxon>
        <taxon>Ascomycota</taxon>
        <taxon>Pezizomycotina</taxon>
        <taxon>Dothideomycetes</taxon>
        <taxon>Pleosporomycetidae</taxon>
        <taxon>Pleosporales</taxon>
        <taxon>Pleosporineae</taxon>
        <taxon>Phaeosphaeriaceae</taxon>
        <taxon>Ophiobolus</taxon>
    </lineage>
</organism>
<protein>
    <recommendedName>
        <fullName evidence="3">F-box domain-containing protein</fullName>
    </recommendedName>
</protein>